<dbReference type="Proteomes" id="UP000187609">
    <property type="component" value="Unassembled WGS sequence"/>
</dbReference>
<feature type="domain" description="Myb-like" evidence="6">
    <location>
        <begin position="62"/>
        <end position="112"/>
    </location>
</feature>
<dbReference type="Pfam" id="PF00249">
    <property type="entry name" value="Myb_DNA-binding"/>
    <property type="match status" value="2"/>
</dbReference>
<dbReference type="InterPro" id="IPR009057">
    <property type="entry name" value="Homeodomain-like_sf"/>
</dbReference>
<name>A0A1J6I9L9_NICAT</name>
<keyword evidence="3" id="KW-0238">DNA-binding</keyword>
<organism evidence="8 9">
    <name type="scientific">Nicotiana attenuata</name>
    <name type="common">Coyote tobacco</name>
    <dbReference type="NCBI Taxonomy" id="49451"/>
    <lineage>
        <taxon>Eukaryota</taxon>
        <taxon>Viridiplantae</taxon>
        <taxon>Streptophyta</taxon>
        <taxon>Embryophyta</taxon>
        <taxon>Tracheophyta</taxon>
        <taxon>Spermatophyta</taxon>
        <taxon>Magnoliopsida</taxon>
        <taxon>eudicotyledons</taxon>
        <taxon>Gunneridae</taxon>
        <taxon>Pentapetalae</taxon>
        <taxon>asterids</taxon>
        <taxon>lamiids</taxon>
        <taxon>Solanales</taxon>
        <taxon>Solanaceae</taxon>
        <taxon>Nicotianoideae</taxon>
        <taxon>Nicotianeae</taxon>
        <taxon>Nicotiana</taxon>
    </lineage>
</organism>
<dbReference type="PROSITE" id="PS50090">
    <property type="entry name" value="MYB_LIKE"/>
    <property type="match status" value="2"/>
</dbReference>
<evidence type="ECO:0000313" key="8">
    <source>
        <dbReference type="EMBL" id="OIT01725.1"/>
    </source>
</evidence>
<feature type="domain" description="HTH myb-type" evidence="7">
    <location>
        <begin position="9"/>
        <end position="61"/>
    </location>
</feature>
<dbReference type="PROSITE" id="PS51294">
    <property type="entry name" value="HTH_MYB"/>
    <property type="match status" value="2"/>
</dbReference>
<protein>
    <submittedName>
        <fullName evidence="8">Myb-related protein myb4</fullName>
    </submittedName>
</protein>
<feature type="compositionally biased region" description="Polar residues" evidence="5">
    <location>
        <begin position="118"/>
        <end position="138"/>
    </location>
</feature>
<evidence type="ECO:0000256" key="5">
    <source>
        <dbReference type="SAM" id="MobiDB-lite"/>
    </source>
</evidence>
<evidence type="ECO:0000256" key="3">
    <source>
        <dbReference type="ARBA" id="ARBA00023125"/>
    </source>
</evidence>
<dbReference type="InterPro" id="IPR001005">
    <property type="entry name" value="SANT/Myb"/>
</dbReference>
<feature type="region of interest" description="Disordered" evidence="5">
    <location>
        <begin position="103"/>
        <end position="153"/>
    </location>
</feature>
<evidence type="ECO:0000256" key="4">
    <source>
        <dbReference type="ARBA" id="ARBA00023242"/>
    </source>
</evidence>
<feature type="domain" description="Myb-like" evidence="6">
    <location>
        <begin position="9"/>
        <end position="61"/>
    </location>
</feature>
<keyword evidence="9" id="KW-1185">Reference proteome</keyword>
<dbReference type="PANTHER" id="PTHR10641">
    <property type="entry name" value="MYB FAMILY TRANSCRIPTION FACTOR"/>
    <property type="match status" value="1"/>
</dbReference>
<comment type="subcellular location">
    <subcellularLocation>
        <location evidence="1">Nucleus</location>
    </subcellularLocation>
</comment>
<sequence>MARTRCYDKSGLKKGTWTPDEDRKLAAYVSKYGCWNWRQLPKFAGLARCGKSCRLRWLNYLQPNIKRGSYTKEEDEIIMKLHAEIGNKWSVIAAHLPGRSDNDIKNHWHTSLKKRSTQEYSTSTDSKKGSSNNNYQSSSRKKRRENETQVNANEKINESFQLSPMQSCSTEVSSCATIDQNVESIHGEREVFQEEIFEVSSGSFWTEPFLVDSFSTASDCFVPSFDDHGVFVSPFSPIMSYDELLCSYY</sequence>
<dbReference type="FunFam" id="1.10.10.60:FF:000001">
    <property type="entry name" value="MYB-related transcription factor"/>
    <property type="match status" value="1"/>
</dbReference>
<reference evidence="8" key="1">
    <citation type="submission" date="2016-11" db="EMBL/GenBank/DDBJ databases">
        <title>The genome of Nicotiana attenuata.</title>
        <authorList>
            <person name="Xu S."/>
            <person name="Brockmoeller T."/>
            <person name="Gaquerel E."/>
            <person name="Navarro A."/>
            <person name="Kuhl H."/>
            <person name="Gase K."/>
            <person name="Ling Z."/>
            <person name="Zhou W."/>
            <person name="Kreitzer C."/>
            <person name="Stanke M."/>
            <person name="Tang H."/>
            <person name="Lyons E."/>
            <person name="Pandey P."/>
            <person name="Pandey S.P."/>
            <person name="Timmermann B."/>
            <person name="Baldwin I.T."/>
        </authorList>
    </citation>
    <scope>NUCLEOTIDE SEQUENCE [LARGE SCALE GENOMIC DNA]</scope>
    <source>
        <strain evidence="8">UT</strain>
    </source>
</reference>
<dbReference type="SMR" id="A0A1J6I9L9"/>
<dbReference type="Gene3D" id="1.10.10.60">
    <property type="entry name" value="Homeodomain-like"/>
    <property type="match status" value="2"/>
</dbReference>
<feature type="domain" description="HTH myb-type" evidence="7">
    <location>
        <begin position="62"/>
        <end position="116"/>
    </location>
</feature>
<dbReference type="OrthoDB" id="2143914at2759"/>
<proteinExistence type="predicted"/>
<evidence type="ECO:0000313" key="9">
    <source>
        <dbReference type="Proteomes" id="UP000187609"/>
    </source>
</evidence>
<dbReference type="GO" id="GO:0010597">
    <property type="term" value="P:green leaf volatile biosynthetic process"/>
    <property type="evidence" value="ECO:0007669"/>
    <property type="project" value="UniProtKB-ARBA"/>
</dbReference>
<evidence type="ECO:0000256" key="1">
    <source>
        <dbReference type="ARBA" id="ARBA00004123"/>
    </source>
</evidence>
<dbReference type="InterPro" id="IPR017930">
    <property type="entry name" value="Myb_dom"/>
</dbReference>
<dbReference type="GeneID" id="109226608"/>
<dbReference type="SMART" id="SM00717">
    <property type="entry name" value="SANT"/>
    <property type="match status" value="2"/>
</dbReference>
<evidence type="ECO:0000259" key="7">
    <source>
        <dbReference type="PROSITE" id="PS51294"/>
    </source>
</evidence>
<dbReference type="AlphaFoldDB" id="A0A1J6I9L9"/>
<dbReference type="KEGG" id="nau:109226608"/>
<keyword evidence="2" id="KW-0677">Repeat</keyword>
<comment type="caution">
    <text evidence="8">The sequence shown here is derived from an EMBL/GenBank/DDBJ whole genome shotgun (WGS) entry which is preliminary data.</text>
</comment>
<keyword evidence="4" id="KW-0539">Nucleus</keyword>
<dbReference type="EMBL" id="MJEQ01037188">
    <property type="protein sequence ID" value="OIT01725.1"/>
    <property type="molecule type" value="Genomic_DNA"/>
</dbReference>
<dbReference type="CDD" id="cd00167">
    <property type="entry name" value="SANT"/>
    <property type="match status" value="2"/>
</dbReference>
<gene>
    <name evidence="8" type="primary">MYB4_12</name>
    <name evidence="8" type="ORF">A4A49_12872</name>
</gene>
<dbReference type="SUPFAM" id="SSF46689">
    <property type="entry name" value="Homeodomain-like"/>
    <property type="match status" value="1"/>
</dbReference>
<evidence type="ECO:0000256" key="2">
    <source>
        <dbReference type="ARBA" id="ARBA00022737"/>
    </source>
</evidence>
<dbReference type="GO" id="GO:0005634">
    <property type="term" value="C:nucleus"/>
    <property type="evidence" value="ECO:0007669"/>
    <property type="project" value="UniProtKB-SubCell"/>
</dbReference>
<dbReference type="GO" id="GO:0000976">
    <property type="term" value="F:transcription cis-regulatory region binding"/>
    <property type="evidence" value="ECO:0007669"/>
    <property type="project" value="UniProtKB-ARBA"/>
</dbReference>
<dbReference type="PANTHER" id="PTHR10641:SF1414">
    <property type="entry name" value="MYB-RELATED PROTEIN MYB4-LIKE"/>
    <property type="match status" value="1"/>
</dbReference>
<dbReference type="OMA" id="IMCYDEF"/>
<dbReference type="Gramene" id="OIT01725">
    <property type="protein sequence ID" value="OIT01725"/>
    <property type="gene ID" value="A4A49_12872"/>
</dbReference>
<accession>A0A1J6I9L9</accession>
<evidence type="ECO:0000259" key="6">
    <source>
        <dbReference type="PROSITE" id="PS50090"/>
    </source>
</evidence>
<dbReference type="InterPro" id="IPR015495">
    <property type="entry name" value="Myb_TF_plants"/>
</dbReference>